<dbReference type="PROSITE" id="PS51094">
    <property type="entry name" value="PTS_EIIA_TYPE_2"/>
    <property type="match status" value="1"/>
</dbReference>
<dbReference type="PANTHER" id="PTHR47738">
    <property type="entry name" value="PTS SYSTEM FRUCTOSE-LIKE EIIA COMPONENT-RELATED"/>
    <property type="match status" value="1"/>
</dbReference>
<reference evidence="2 3" key="1">
    <citation type="journal article" date="2018" name="Nat. Biotechnol.">
        <title>A standardized bacterial taxonomy based on genome phylogeny substantially revises the tree of life.</title>
        <authorList>
            <person name="Parks D.H."/>
            <person name="Chuvochina M."/>
            <person name="Waite D.W."/>
            <person name="Rinke C."/>
            <person name="Skarshewski A."/>
            <person name="Chaumeil P.A."/>
            <person name="Hugenholtz P."/>
        </authorList>
    </citation>
    <scope>NUCLEOTIDE SEQUENCE [LARGE SCALE GENOMIC DNA]</scope>
    <source>
        <strain evidence="2">UBA10707</strain>
    </source>
</reference>
<dbReference type="EMBL" id="DOEK01000041">
    <property type="protein sequence ID" value="HBP31623.1"/>
    <property type="molecule type" value="Genomic_DNA"/>
</dbReference>
<comment type="caution">
    <text evidence="2">The sequence shown here is derived from an EMBL/GenBank/DDBJ whole genome shotgun (WGS) entry which is preliminary data.</text>
</comment>
<dbReference type="Gene3D" id="3.40.930.10">
    <property type="entry name" value="Mannitol-specific EII, Chain A"/>
    <property type="match status" value="1"/>
</dbReference>
<accession>A0A356LKR6</accession>
<keyword evidence="2" id="KW-0762">Sugar transport</keyword>
<dbReference type="Pfam" id="PF00359">
    <property type="entry name" value="PTS_EIIA_2"/>
    <property type="match status" value="1"/>
</dbReference>
<dbReference type="CDD" id="cd00211">
    <property type="entry name" value="PTS_IIA_fru"/>
    <property type="match status" value="1"/>
</dbReference>
<dbReference type="InterPro" id="IPR016152">
    <property type="entry name" value="PTrfase/Anion_transptr"/>
</dbReference>
<dbReference type="PROSITE" id="PS00372">
    <property type="entry name" value="PTS_EIIA_TYPE_2_HIS"/>
    <property type="match status" value="1"/>
</dbReference>
<dbReference type="AlphaFoldDB" id="A0A356LKR6"/>
<dbReference type="Proteomes" id="UP000264036">
    <property type="component" value="Unassembled WGS sequence"/>
</dbReference>
<protein>
    <submittedName>
        <fullName evidence="2">PTS sugar transporter subunit IIA</fullName>
    </submittedName>
</protein>
<dbReference type="PANTHER" id="PTHR47738:SF1">
    <property type="entry name" value="NITROGEN REGULATORY PROTEIN"/>
    <property type="match status" value="1"/>
</dbReference>
<organism evidence="2 3">
    <name type="scientific">Advenella kashmirensis</name>
    <dbReference type="NCBI Taxonomy" id="310575"/>
    <lineage>
        <taxon>Bacteria</taxon>
        <taxon>Pseudomonadati</taxon>
        <taxon>Pseudomonadota</taxon>
        <taxon>Betaproteobacteria</taxon>
        <taxon>Burkholderiales</taxon>
        <taxon>Alcaligenaceae</taxon>
    </lineage>
</organism>
<dbReference type="SUPFAM" id="SSF55804">
    <property type="entry name" value="Phoshotransferase/anion transport protein"/>
    <property type="match status" value="1"/>
</dbReference>
<evidence type="ECO:0000313" key="3">
    <source>
        <dbReference type="Proteomes" id="UP000264036"/>
    </source>
</evidence>
<keyword evidence="2" id="KW-0813">Transport</keyword>
<dbReference type="InterPro" id="IPR051541">
    <property type="entry name" value="PTS_SugarTrans_NitroReg"/>
</dbReference>
<name>A0A356LKR6_9BURK</name>
<sequence length="152" mass="16366">MNQLSRILPQENILLDVNVTSKKRAFEQAALLFENNQGIARSTVFDSLFSRERLGSTALGHGVAVPHGRIANLKQAVAAVMRLSSAIPFDAPDGQHVQLLVILLVPESATQQHLEILAELAQLLSSADTRKQLLGSPNAEGIHHLLAHSAGN</sequence>
<feature type="domain" description="PTS EIIA type-2" evidence="1">
    <location>
        <begin position="6"/>
        <end position="149"/>
    </location>
</feature>
<dbReference type="InterPro" id="IPR002178">
    <property type="entry name" value="PTS_EIIA_type-2_dom"/>
</dbReference>
<evidence type="ECO:0000259" key="1">
    <source>
        <dbReference type="PROSITE" id="PS51094"/>
    </source>
</evidence>
<gene>
    <name evidence="2" type="ORF">DD666_19700</name>
</gene>
<proteinExistence type="predicted"/>
<evidence type="ECO:0000313" key="2">
    <source>
        <dbReference type="EMBL" id="HBP31623.1"/>
    </source>
</evidence>
<dbReference type="GO" id="GO:0030295">
    <property type="term" value="F:protein kinase activator activity"/>
    <property type="evidence" value="ECO:0007669"/>
    <property type="project" value="TreeGrafter"/>
</dbReference>